<name>A0AAN0N6I7_9VIRU</name>
<protein>
    <submittedName>
        <fullName evidence="2">Uncharacterized protein</fullName>
    </submittedName>
</protein>
<evidence type="ECO:0000256" key="1">
    <source>
        <dbReference type="SAM" id="MobiDB-lite"/>
    </source>
</evidence>
<accession>A0AAN0N6I7</accession>
<proteinExistence type="predicted"/>
<evidence type="ECO:0000313" key="2">
    <source>
        <dbReference type="EMBL" id="WZL61389.1"/>
    </source>
</evidence>
<reference evidence="2" key="1">
    <citation type="submission" date="2024-02" db="EMBL/GenBank/DDBJ databases">
        <authorList>
            <person name="Martyn C."/>
            <person name="Kistler A.L."/>
        </authorList>
    </citation>
    <scope>NUCLEOTIDE SEQUENCE</scope>
    <source>
        <strain evidence="2">CA016</strain>
    </source>
</reference>
<dbReference type="EMBL" id="PP415839">
    <property type="protein sequence ID" value="WZL61389.1"/>
    <property type="molecule type" value="Genomic_RNA"/>
</dbReference>
<feature type="region of interest" description="Disordered" evidence="1">
    <location>
        <begin position="174"/>
        <end position="249"/>
    </location>
</feature>
<sequence>MFLRNPHSQYLDLIKTLNPTHGIFQMVEPRTSEMINAYFTAGLVFISAEKHFVLSMYQGIESQYFMSSWRDVWFINVEGVDEALGLLAEVTDVGTYVTDLVGEYPYWIRMGDGWEGTFFKVAAGRTRRDMGSNVIDYDHAEWCLDEVRPQLLISYPNYFAVAQRFEVRRDGVSFQGHSDSDRRSSTHSFTIGPDGVAFASRDRPEGTSVGVGDSTVPEPVVSSGQGRSSEVVDPSSSGGGAGPVAASDLTESTEVSVIDDVRANLLRAAERLTNPGGHGVEPLVEPRPMVSKVLKPRKIIHLTELLAIKELGFTIKDISASRSPDLDYTSFLKDQCTGIGGWMGLSQTPRTIFNHVLKHVPNLDEIVERLECLYGHVRGGHYHGLDVILSGYDPLGGASRSEDVRKAVDAEQVLFLGLLSNAVKFFKWISRCGDERRFIKVFHGYISSANPMSITMTKKIAKNVAGRNLWHDIDLVQLYLDLKAPANDLVRITREELWGPIFNCVFHLTRDSRISSTLEGDMVQYEWRFPNRPTVAHARGGWLCACYR</sequence>
<organism evidence="2">
    <name type="scientific">Calla Lily Valley virus</name>
    <dbReference type="NCBI Taxonomy" id="3139873"/>
    <lineage>
        <taxon>Viruses</taxon>
        <taxon>Riboviria</taxon>
    </lineage>
</organism>